<dbReference type="AlphaFoldDB" id="R7Q7Y1"/>
<dbReference type="EMBL" id="HG001704">
    <property type="protein sequence ID" value="CDF34657.1"/>
    <property type="molecule type" value="Genomic_DNA"/>
</dbReference>
<organism evidence="6 7">
    <name type="scientific">Chondrus crispus</name>
    <name type="common">Carrageen Irish moss</name>
    <name type="synonym">Polymorpha crispa</name>
    <dbReference type="NCBI Taxonomy" id="2769"/>
    <lineage>
        <taxon>Eukaryota</taxon>
        <taxon>Rhodophyta</taxon>
        <taxon>Florideophyceae</taxon>
        <taxon>Rhodymeniophycidae</taxon>
        <taxon>Gigartinales</taxon>
        <taxon>Gigartinaceae</taxon>
        <taxon>Chondrus</taxon>
    </lineage>
</organism>
<dbReference type="Gramene" id="CDF34657">
    <property type="protein sequence ID" value="CDF34657"/>
    <property type="gene ID" value="CHC_T00003360001"/>
</dbReference>
<protein>
    <recommendedName>
        <fullName evidence="8">Tetraspanin family protein</fullName>
    </recommendedName>
</protein>
<feature type="transmembrane region" description="Helical" evidence="5">
    <location>
        <begin position="73"/>
        <end position="96"/>
    </location>
</feature>
<dbReference type="Proteomes" id="UP000012073">
    <property type="component" value="Unassembled WGS sequence"/>
</dbReference>
<sequence>MLVAGGVLVGTGIWLQVTDNAGPHDLVYNDDTFWKFVLNFGVAGMIVGVFLIVAAISSLIALSRKCVGSCFKVVYVVMALLILVVLVFITALSAVIRARGNTEVTRDFLEDAWQSTVTADPDQICRLEEFYKCRGFNDSECKECSVPGDVTDCSPTANCARCGVDTFAGVGCYDEIVASVSNFFLPVAIIGGILSVVIIIDIFMTCAL</sequence>
<evidence type="ECO:0000256" key="3">
    <source>
        <dbReference type="ARBA" id="ARBA00022989"/>
    </source>
</evidence>
<keyword evidence="2 5" id="KW-0812">Transmembrane</keyword>
<dbReference type="GeneID" id="17322192"/>
<dbReference type="GO" id="GO:0016020">
    <property type="term" value="C:membrane"/>
    <property type="evidence" value="ECO:0007669"/>
    <property type="project" value="UniProtKB-SubCell"/>
</dbReference>
<reference evidence="7" key="1">
    <citation type="journal article" date="2013" name="Proc. Natl. Acad. Sci. U.S.A.">
        <title>Genome structure and metabolic features in the red seaweed Chondrus crispus shed light on evolution of the Archaeplastida.</title>
        <authorList>
            <person name="Collen J."/>
            <person name="Porcel B."/>
            <person name="Carre W."/>
            <person name="Ball S.G."/>
            <person name="Chaparro C."/>
            <person name="Tonon T."/>
            <person name="Barbeyron T."/>
            <person name="Michel G."/>
            <person name="Noel B."/>
            <person name="Valentin K."/>
            <person name="Elias M."/>
            <person name="Artiguenave F."/>
            <person name="Arun A."/>
            <person name="Aury J.M."/>
            <person name="Barbosa-Neto J.F."/>
            <person name="Bothwell J.H."/>
            <person name="Bouget F.Y."/>
            <person name="Brillet L."/>
            <person name="Cabello-Hurtado F."/>
            <person name="Capella-Gutierrez S."/>
            <person name="Charrier B."/>
            <person name="Cladiere L."/>
            <person name="Cock J.M."/>
            <person name="Coelho S.M."/>
            <person name="Colleoni C."/>
            <person name="Czjzek M."/>
            <person name="Da Silva C."/>
            <person name="Delage L."/>
            <person name="Denoeud F."/>
            <person name="Deschamps P."/>
            <person name="Dittami S.M."/>
            <person name="Gabaldon T."/>
            <person name="Gachon C.M."/>
            <person name="Groisillier A."/>
            <person name="Herve C."/>
            <person name="Jabbari K."/>
            <person name="Katinka M."/>
            <person name="Kloareg B."/>
            <person name="Kowalczyk N."/>
            <person name="Labadie K."/>
            <person name="Leblanc C."/>
            <person name="Lopez P.J."/>
            <person name="McLachlan D.H."/>
            <person name="Meslet-Cladiere L."/>
            <person name="Moustafa A."/>
            <person name="Nehr Z."/>
            <person name="Nyvall Collen P."/>
            <person name="Panaud O."/>
            <person name="Partensky F."/>
            <person name="Poulain J."/>
            <person name="Rensing S.A."/>
            <person name="Rousvoal S."/>
            <person name="Samson G."/>
            <person name="Symeonidi A."/>
            <person name="Weissenbach J."/>
            <person name="Zambounis A."/>
            <person name="Wincker P."/>
            <person name="Boyen C."/>
        </authorList>
    </citation>
    <scope>NUCLEOTIDE SEQUENCE [LARGE SCALE GENOMIC DNA]</scope>
    <source>
        <strain evidence="7">cv. Stackhouse</strain>
    </source>
</reference>
<evidence type="ECO:0000256" key="5">
    <source>
        <dbReference type="SAM" id="Phobius"/>
    </source>
</evidence>
<dbReference type="RefSeq" id="XP_005714476.1">
    <property type="nucleotide sequence ID" value="XM_005714419.1"/>
</dbReference>
<evidence type="ECO:0000313" key="7">
    <source>
        <dbReference type="Proteomes" id="UP000012073"/>
    </source>
</evidence>
<dbReference type="Pfam" id="PF00335">
    <property type="entry name" value="Tetraspanin"/>
    <property type="match status" value="1"/>
</dbReference>
<dbReference type="KEGG" id="ccp:CHC_T00003360001"/>
<proteinExistence type="predicted"/>
<feature type="transmembrane region" description="Helical" evidence="5">
    <location>
        <begin position="36"/>
        <end position="61"/>
    </location>
</feature>
<accession>R7Q7Y1</accession>
<evidence type="ECO:0000256" key="4">
    <source>
        <dbReference type="ARBA" id="ARBA00023136"/>
    </source>
</evidence>
<gene>
    <name evidence="6" type="ORF">CHC_T00003360001</name>
</gene>
<evidence type="ECO:0008006" key="8">
    <source>
        <dbReference type="Google" id="ProtNLM"/>
    </source>
</evidence>
<evidence type="ECO:0000313" key="6">
    <source>
        <dbReference type="EMBL" id="CDF34657.1"/>
    </source>
</evidence>
<keyword evidence="3 5" id="KW-1133">Transmembrane helix</keyword>
<feature type="transmembrane region" description="Helical" evidence="5">
    <location>
        <begin position="183"/>
        <end position="204"/>
    </location>
</feature>
<comment type="subcellular location">
    <subcellularLocation>
        <location evidence="1">Membrane</location>
        <topology evidence="1">Multi-pass membrane protein</topology>
    </subcellularLocation>
</comment>
<dbReference type="OMA" id="TISTCPC"/>
<keyword evidence="7" id="KW-1185">Reference proteome</keyword>
<evidence type="ECO:0000256" key="2">
    <source>
        <dbReference type="ARBA" id="ARBA00022692"/>
    </source>
</evidence>
<dbReference type="InterPro" id="IPR018499">
    <property type="entry name" value="Tetraspanin/Peripherin"/>
</dbReference>
<keyword evidence="4 5" id="KW-0472">Membrane</keyword>
<evidence type="ECO:0000256" key="1">
    <source>
        <dbReference type="ARBA" id="ARBA00004141"/>
    </source>
</evidence>
<name>R7Q7Y1_CHOCR</name>